<keyword evidence="2" id="KW-1185">Reference proteome</keyword>
<sequence length="92" mass="9902">DSLFHFRSSIASGSHCFAANQLLEFTAVELDFGVVAACWSSPRAPLNSAWPKVSNLCFPVIVDQISVTVNRQGHFGGSASENQSADMDDNRA</sequence>
<feature type="non-terminal residue" evidence="1">
    <location>
        <position position="1"/>
    </location>
</feature>
<reference evidence="1 2" key="1">
    <citation type="journal article" date="2017" name="Front. Genet.">
        <title>Draft sequencing of the heterozygous diploid genome of Satsuma (Citrus unshiu Marc.) using a hybrid assembly approach.</title>
        <authorList>
            <person name="Shimizu T."/>
            <person name="Tanizawa Y."/>
            <person name="Mochizuki T."/>
            <person name="Nagasaki H."/>
            <person name="Yoshioka T."/>
            <person name="Toyoda A."/>
            <person name="Fujiyama A."/>
            <person name="Kaminuma E."/>
            <person name="Nakamura Y."/>
        </authorList>
    </citation>
    <scope>NUCLEOTIDE SEQUENCE [LARGE SCALE GENOMIC DNA]</scope>
    <source>
        <strain evidence="2">cv. Miyagawa wase</strain>
    </source>
</reference>
<accession>A0A2H5QVQ2</accession>
<evidence type="ECO:0000313" key="1">
    <source>
        <dbReference type="EMBL" id="GAY68702.1"/>
    </source>
</evidence>
<evidence type="ECO:0000313" key="2">
    <source>
        <dbReference type="Proteomes" id="UP000236630"/>
    </source>
</evidence>
<comment type="caution">
    <text evidence="1">The sequence shown here is derived from an EMBL/GenBank/DDBJ whole genome shotgun (WGS) entry which is preliminary data.</text>
</comment>
<name>A0A2H5QVQ2_CITUN</name>
<dbReference type="EMBL" id="BDQV01000957">
    <property type="protein sequence ID" value="GAY68702.1"/>
    <property type="molecule type" value="Genomic_DNA"/>
</dbReference>
<dbReference type="AlphaFoldDB" id="A0A2H5QVQ2"/>
<dbReference type="Proteomes" id="UP000236630">
    <property type="component" value="Unassembled WGS sequence"/>
</dbReference>
<protein>
    <submittedName>
        <fullName evidence="1">Uncharacterized protein</fullName>
    </submittedName>
</protein>
<organism evidence="1 2">
    <name type="scientific">Citrus unshiu</name>
    <name type="common">Satsuma mandarin</name>
    <name type="synonym">Citrus nobilis var. unshiu</name>
    <dbReference type="NCBI Taxonomy" id="55188"/>
    <lineage>
        <taxon>Eukaryota</taxon>
        <taxon>Viridiplantae</taxon>
        <taxon>Streptophyta</taxon>
        <taxon>Embryophyta</taxon>
        <taxon>Tracheophyta</taxon>
        <taxon>Spermatophyta</taxon>
        <taxon>Magnoliopsida</taxon>
        <taxon>eudicotyledons</taxon>
        <taxon>Gunneridae</taxon>
        <taxon>Pentapetalae</taxon>
        <taxon>rosids</taxon>
        <taxon>malvids</taxon>
        <taxon>Sapindales</taxon>
        <taxon>Rutaceae</taxon>
        <taxon>Aurantioideae</taxon>
        <taxon>Citrus</taxon>
    </lineage>
</organism>
<proteinExistence type="predicted"/>
<gene>
    <name evidence="1" type="ORF">CUMW_266200</name>
</gene>